<dbReference type="AlphaFoldDB" id="A0A437AL33"/>
<dbReference type="VEuPathDB" id="MicrosporidiaDB:TUBRATIS_16530"/>
<feature type="signal peptide" evidence="1">
    <location>
        <begin position="1"/>
        <end position="28"/>
    </location>
</feature>
<protein>
    <recommendedName>
        <fullName evidence="4">Lipoprotein</fullName>
    </recommendedName>
</protein>
<sequence length="542" mass="66277">MKRLKFYLSYLKIFNLFSLMSCSTTVSASSNVRFRNIETLKQSLIKYFEMKLNSFDMNNNKYQYGRILKVVQDSYEQTELAHVSTDENNYVLDFIINPNKNLIDFFHKFAEFDFIHSSNQEKIMFSLSINASFAFKIIESKAMELISDFHYLMQEQTIFERYKNKFKEFFKIYTKHFKNLSEFINDLNIFLKKLDKVRLYHQKKSNEVMRNEYISMKKKKDLKLCVLTEILNDFVRSKKKWIEFIRILLTKDIPIFDDYYNDSFYNESSEIGRIYYFRCMVVTDILYQIKYKFGLKFLIEHSKLQNILNENKKNMLLENFYLNNYFNYLRIRMENFLKKEDEMRLFYKEIDFTQFHKYNIYYNEIYHLREFLNNYQNTYPMVFSKDLEDYFVKLCKEHKYLYKLLKLLIKEVKLLKNIRSKFILILEDELRNFTLKYRGFMLHQVNALILDPLNFDKILPKNFNVYNCYSFLFQARILKYEAQVYAINKLLRCIFESCLNKMEQNLSDYDKLLVKELALLLLNQQLPMMPTFEYDRLQLNTN</sequence>
<accession>A0A437AL33</accession>
<evidence type="ECO:0000313" key="2">
    <source>
        <dbReference type="EMBL" id="RVD91875.1"/>
    </source>
</evidence>
<evidence type="ECO:0000256" key="1">
    <source>
        <dbReference type="SAM" id="SignalP"/>
    </source>
</evidence>
<proteinExistence type="predicted"/>
<evidence type="ECO:0000313" key="3">
    <source>
        <dbReference type="Proteomes" id="UP000282876"/>
    </source>
</evidence>
<keyword evidence="1" id="KW-0732">Signal</keyword>
<dbReference type="Proteomes" id="UP000282876">
    <property type="component" value="Unassembled WGS sequence"/>
</dbReference>
<organism evidence="2 3">
    <name type="scientific">Tubulinosema ratisbonensis</name>
    <dbReference type="NCBI Taxonomy" id="291195"/>
    <lineage>
        <taxon>Eukaryota</taxon>
        <taxon>Fungi</taxon>
        <taxon>Fungi incertae sedis</taxon>
        <taxon>Microsporidia</taxon>
        <taxon>Tubulinosematoidea</taxon>
        <taxon>Tubulinosematidae</taxon>
        <taxon>Tubulinosema</taxon>
    </lineage>
</organism>
<comment type="caution">
    <text evidence="2">The sequence shown here is derived from an EMBL/GenBank/DDBJ whole genome shotgun (WGS) entry which is preliminary data.</text>
</comment>
<reference evidence="2 3" key="1">
    <citation type="submission" date="2018-10" db="EMBL/GenBank/DDBJ databases">
        <title>Draft genome sequence of the microsporidian Tubulinosema ratisbonensis.</title>
        <authorList>
            <person name="Polonais V."/>
            <person name="Peyretaillade E."/>
            <person name="Niehus S."/>
            <person name="Wawrzyniak I."/>
            <person name="Franchet A."/>
            <person name="Gaspin C."/>
            <person name="Reichstadt M."/>
            <person name="Belser C."/>
            <person name="Labadie K."/>
            <person name="Delbac F."/>
            <person name="Ferrandon D."/>
        </authorList>
    </citation>
    <scope>NUCLEOTIDE SEQUENCE [LARGE SCALE GENOMIC DNA]</scope>
    <source>
        <strain evidence="2 3">Franzen</strain>
    </source>
</reference>
<feature type="chain" id="PRO_5019314845" description="Lipoprotein" evidence="1">
    <location>
        <begin position="29"/>
        <end position="542"/>
    </location>
</feature>
<evidence type="ECO:0008006" key="4">
    <source>
        <dbReference type="Google" id="ProtNLM"/>
    </source>
</evidence>
<dbReference type="EMBL" id="RCSS01000385">
    <property type="protein sequence ID" value="RVD91875.1"/>
    <property type="molecule type" value="Genomic_DNA"/>
</dbReference>
<keyword evidence="3" id="KW-1185">Reference proteome</keyword>
<gene>
    <name evidence="2" type="ORF">TUBRATIS_16530</name>
</gene>
<name>A0A437AL33_9MICR</name>